<feature type="coiled-coil region" evidence="1">
    <location>
        <begin position="1437"/>
        <end position="1471"/>
    </location>
</feature>
<name>A0ABZ2RM39_9BACT</name>
<accession>A0ABZ2RM39</accession>
<evidence type="ECO:0000313" key="3">
    <source>
        <dbReference type="EMBL" id="WXL28110.1"/>
    </source>
</evidence>
<proteinExistence type="predicted"/>
<sequence length="2481" mass="276420">MKNKKKILLGVSTLATAALPGALILASADTNVQDENSKYNVVIVQDGYNEVSDIKYKNASSDYAFSTDGVNQENGVKFNYNQGNDNLVNASASIDQSSELVDVTNNIQTWKLTLNAEGVKYLKDGNQSSFLPVDKFKFGFAISNNLQIIDGTMSMYISYRNAQGQKVDVDGHGGQSLQFNTTEGVFNSPEVGQLPSQSYSPMMQTGKVNATFLNNWTISSLYGNETNVIPLTSQNEINSQTQNWNYVTTSAGHQNSEKIQEILSNWDSNDVKGFGLNADNAPQKLNFEKVGSVFYGEISTGSNDLQSQSNISPIITIIFQTKNTALANHQSDTNSFVAGILSSSSTEQQANNNKFIRVNYATTTYNTNQKYTAEITESIENSASEASPLKNLPEIHYGVFIGNSEQPVQEIDFEQIKKAYSNPRKNSYKIKYDFYLNNYDVNGQKVSIKPFFENKALNDFYKIESTEEYSAENFAFKILEKVSLKDAGIVKQELLKALPNSSLTDDQKEQFKKAIEKDLAPEHFDNNGKYWTDLIDEFVNAQKELNDRENKYTQTITPNFINNVEEYNESLQNPQNNPKYDNLKYRFADSGLQNQFKIAENGVKYSKNLTDGTIFEYKTPDDGTFEVNKETLKIKQKSAENFDLAYKNLNGYEFINDLFNKIDALSLPENAKTDFKNLALKTQNQQQANAVLENAKTLDISYKKLQNVVNDYTPVKTEAKYQNLREQSSENRYTDFANKLDEGNTKLQLKDLTIQSLDTDQKVEQEAAALSTLADNIVNKFNLLNGNYNEAKATISNLDLSKETSDSLVEQINKMPKNTLPYLDSINEVLDSLLKAARKESQERKAIKDKLSKTIAKAKEVAQPSQTLQKEIAASEEAMNSKEKTNKDLEVQNDKLNAVMNREVLASLIEKANNLNPKSSQLQYSLNNAQDVLNNSKSTVEEIQASVNDLQQALNKEKLNLAIENAQAFKNKTDELTAEIQKAQQLSNLNDQEQSTYDQEADKLNLMVAKIKLQEVIDKANKVSDKSQELAAEITNAANLKSSSTNADELNQETNKLNNLVEKNNLLNAIKEAKEINNPSSRLAKAIAEAEKTAQKDYTKQIYDNAANTLRNIVAQNAQSQQKARERLSALIATAKNQNKASQQLQDQINSSQSVLDNQDSNVENLEESYDLLQKSLSREELIKAIEKAKLVKEQELLSSAITEAQNVESNEKSSSEDYQTQISKLQLAINKIPLQLALNAAKSVENPSEELLRQIKGATLTLNDDSLSVKQYKDVADALNLALNKEKLNKAIKEVEAISQRSPELQRQLSLAKNTYANDGLNSETYNNQAESLLASLKVEKLQQLLDKVQNSVLLPSKNLQDEVKNAKELIKNKLQATPESIQNQIDTLQKALDSEKLAKAIEKANEVVNPSEELNDVLSESKQKMSEKLTVDEYNKQAEKLLVAIQANADAIEKAREELKAKINEAQQVVKPSELLKEKLANAITVDQNSNSSSKELTDEKDSLNRSILFDKFQKLVDQGKTIEQKSSVLQNLLDESNTFNENSSAEQLNDSINKLFDAINKNKLASALEKANKVSNPNPLLLTEIANAQNVYNAQNSTAKYNDEAEELLKAVANDELIKLIRKARQISKPSDALVNAIKQAKKVVLNPEASMPVLELNSENLKTLISKEKLSKALQKAKAVIAPNQELQNEIKTAEIIYARNYSPKQDYDNEARKLNILTSLSPLVNVLKQASNVTKPSTQLSGEIKKAQDLLDSEDKSVSEINQEVNKINTLIKQNNLQNALNRALKITKPNQRLVNEIASSQKLLTIDTTRQAYDSQARALINAINQNSQANNQAKKLLDKLIEISKLVQNPIDDVRDQIDNAINVLNSNSDDVNDYQEAYNQLAKADAKDQLTKSIKNASEIQNTSEALRTALQHAKQNLASESSQTVQYEEATKLLENEMAKLPLEAALKSVLEVSNKSSSLIRAIDEAKLLLEDQSVENASVYTQKVIELQVAEAKNDLENTVVLANTISNPNEYLTNTLKDSKDLLKADVANNLKQYNAQNLVLLGAIAKDELEKSFTKAQEINPKSEQLTEELENTQKLLEKEFAQKPLDDQKAILKEQVAKNLLNIAVAKASQVKTPSEALANVISKAKEDLKQSLDQKAYDVEASELEKVYEQNQKDVLDSRLKLSNLIAKANKLSVQDETLKQSLQNATAMFQNLDASKVQLDQAYQALENDYINNKLNNLILQANKQATKSEALKSSLENANQAQTQDKKAKENAIISLEKALNENNLVNAINSALKYNEVKASEQLSQEIETSQNVLATPKANYDAQAQNLLKLVALLKLDDTLQAAKAVQNPTQKLTDAINHAQTVKDENSSTKQQLDDENKALSKLMEKETLGKAIANASARLQTLKASEPQNAYVNALEQAIADSQHIFDNNDLNQENYDITAEDLNDLVQESSMNAAEAKAKLQETLKQADAIENPSNKLQD</sequence>
<feature type="coiled-coil region" evidence="1">
    <location>
        <begin position="1013"/>
        <end position="1070"/>
    </location>
</feature>
<evidence type="ECO:0000256" key="1">
    <source>
        <dbReference type="SAM" id="Coils"/>
    </source>
</evidence>
<feature type="coiled-coil region" evidence="1">
    <location>
        <begin position="830"/>
        <end position="902"/>
    </location>
</feature>
<feature type="coiled-coil region" evidence="1">
    <location>
        <begin position="926"/>
        <end position="986"/>
    </location>
</feature>
<keyword evidence="4" id="KW-1185">Reference proteome</keyword>
<protein>
    <recommendedName>
        <fullName evidence="5">ECM-binding protein homolog</fullName>
    </recommendedName>
</protein>
<dbReference type="Proteomes" id="UP001460679">
    <property type="component" value="Chromosome"/>
</dbReference>
<evidence type="ECO:0000313" key="4">
    <source>
        <dbReference type="Proteomes" id="UP001460679"/>
    </source>
</evidence>
<feature type="coiled-coil region" evidence="1">
    <location>
        <begin position="2441"/>
        <end position="2468"/>
    </location>
</feature>
<keyword evidence="1" id="KW-0175">Coiled coil</keyword>
<reference evidence="3" key="1">
    <citation type="submission" date="2024-03" db="EMBL/GenBank/DDBJ databases">
        <title>Complete genome sequence of Mycoplasma gypis type strain B1/T1.</title>
        <authorList>
            <person name="Spergser J."/>
        </authorList>
    </citation>
    <scope>NUCLEOTIDE SEQUENCE [LARGE SCALE GENOMIC DNA]</scope>
    <source>
        <strain evidence="3">B1/T1</strain>
    </source>
</reference>
<evidence type="ECO:0000256" key="2">
    <source>
        <dbReference type="SAM" id="SignalP"/>
    </source>
</evidence>
<dbReference type="EMBL" id="CP148066">
    <property type="protein sequence ID" value="WXL28110.1"/>
    <property type="molecule type" value="Genomic_DNA"/>
</dbReference>
<feature type="coiled-coil region" evidence="1">
    <location>
        <begin position="1118"/>
        <end position="1183"/>
    </location>
</feature>
<feature type="coiled-coil region" evidence="1">
    <location>
        <begin position="2359"/>
        <end position="2386"/>
    </location>
</feature>
<organism evidence="3 4">
    <name type="scientific">[Mycoplasma] gypis</name>
    <dbReference type="NCBI Taxonomy" id="92404"/>
    <lineage>
        <taxon>Bacteria</taxon>
        <taxon>Bacillati</taxon>
        <taxon>Mycoplasmatota</taxon>
        <taxon>Mycoplasmoidales</taxon>
        <taxon>Metamycoplasmataceae</taxon>
        <taxon>Metamycoplasma</taxon>
    </lineage>
</organism>
<keyword evidence="2" id="KW-0732">Signal</keyword>
<feature type="signal peptide" evidence="2">
    <location>
        <begin position="1"/>
        <end position="17"/>
    </location>
</feature>
<gene>
    <name evidence="3" type="ORF">WG616_01910</name>
</gene>
<evidence type="ECO:0008006" key="5">
    <source>
        <dbReference type="Google" id="ProtNLM"/>
    </source>
</evidence>
<feature type="chain" id="PRO_5045309517" description="ECM-binding protein homolog" evidence="2">
    <location>
        <begin position="18"/>
        <end position="2481"/>
    </location>
</feature>
<dbReference type="RefSeq" id="WP_338867181.1">
    <property type="nucleotide sequence ID" value="NZ_CP148066.1"/>
</dbReference>